<keyword evidence="2 9" id="KW-0328">Glycosyltransferase</keyword>
<dbReference type="PANTHER" id="PTHR48090">
    <property type="entry name" value="UNDECAPRENYL-PHOSPHATE 4-DEOXY-4-FORMAMIDO-L-ARABINOSE TRANSFERASE-RELATED"/>
    <property type="match status" value="1"/>
</dbReference>
<dbReference type="EC" id="2.4.-.-" evidence="9"/>
<evidence type="ECO:0000259" key="8">
    <source>
        <dbReference type="Pfam" id="PF00535"/>
    </source>
</evidence>
<accession>A0ABV8QJD2</accession>
<evidence type="ECO:0000256" key="2">
    <source>
        <dbReference type="ARBA" id="ARBA00022676"/>
    </source>
</evidence>
<dbReference type="PANTHER" id="PTHR48090:SF1">
    <property type="entry name" value="PROPHAGE BACTOPRENOL GLUCOSYL TRANSFERASE HOMOLOG"/>
    <property type="match status" value="1"/>
</dbReference>
<dbReference type="CDD" id="cd04187">
    <property type="entry name" value="DPM1_like_bac"/>
    <property type="match status" value="1"/>
</dbReference>
<name>A0ABV8QJD2_9GAMM</name>
<evidence type="ECO:0000256" key="7">
    <source>
        <dbReference type="SAM" id="Phobius"/>
    </source>
</evidence>
<proteinExistence type="predicted"/>
<evidence type="ECO:0000256" key="1">
    <source>
        <dbReference type="ARBA" id="ARBA00004141"/>
    </source>
</evidence>
<dbReference type="RefSeq" id="WP_379887537.1">
    <property type="nucleotide sequence ID" value="NZ_JBHSDI010000015.1"/>
</dbReference>
<keyword evidence="3 9" id="KW-0808">Transferase</keyword>
<gene>
    <name evidence="9" type="ORF">ACFOZ5_11845</name>
</gene>
<keyword evidence="6 7" id="KW-0472">Membrane</keyword>
<dbReference type="Gene3D" id="3.90.550.10">
    <property type="entry name" value="Spore Coat Polysaccharide Biosynthesis Protein SpsA, Chain A"/>
    <property type="match status" value="1"/>
</dbReference>
<comment type="caution">
    <text evidence="9">The sequence shown here is derived from an EMBL/GenBank/DDBJ whole genome shotgun (WGS) entry which is preliminary data.</text>
</comment>
<evidence type="ECO:0000256" key="6">
    <source>
        <dbReference type="ARBA" id="ARBA00023136"/>
    </source>
</evidence>
<feature type="domain" description="Glycosyltransferase 2-like" evidence="8">
    <location>
        <begin position="17"/>
        <end position="179"/>
    </location>
</feature>
<feature type="transmembrane region" description="Helical" evidence="7">
    <location>
        <begin position="241"/>
        <end position="262"/>
    </location>
</feature>
<evidence type="ECO:0000256" key="5">
    <source>
        <dbReference type="ARBA" id="ARBA00022989"/>
    </source>
</evidence>
<evidence type="ECO:0000313" key="10">
    <source>
        <dbReference type="Proteomes" id="UP001595798"/>
    </source>
</evidence>
<keyword evidence="5 7" id="KW-1133">Transmembrane helix</keyword>
<feature type="transmembrane region" description="Helical" evidence="7">
    <location>
        <begin position="274"/>
        <end position="299"/>
    </location>
</feature>
<dbReference type="GO" id="GO:0016757">
    <property type="term" value="F:glycosyltransferase activity"/>
    <property type="evidence" value="ECO:0007669"/>
    <property type="project" value="UniProtKB-KW"/>
</dbReference>
<keyword evidence="10" id="KW-1185">Reference proteome</keyword>
<keyword evidence="4 7" id="KW-0812">Transmembrane</keyword>
<evidence type="ECO:0000256" key="4">
    <source>
        <dbReference type="ARBA" id="ARBA00022692"/>
    </source>
</evidence>
<sequence length="339" mass="37156">MISRVDHINKMRGNLLSIVIPVFNEREVLPECLARLQQVIRQLGMAVEIVFVDDGSCDGTGEYLIDAASHHQPVRLVRLSRNFGKEAALSAGLSYARGDAVVVMDADLQDPPELIPDMVSKWQQGADVVLMQRRTRQGEGWLKRSTAYGFYWLLQKLSRSPIPVNTGDFRLMSRRVVDALMELPERNRFMKGLFAWVGMPSVVIEYDRPERAAGDTKWNYPGLVRLAWEGITSFSTAPLRLATIVGLAAATIGGAYGLWIVAKTLVLGTSTPGFPSLIAVVTFLGGCQLLGIGIVGEYVGKTYLESKQRPLYLVRDVIGDPGVAAGELVRAMPGGNARV</sequence>
<dbReference type="Pfam" id="PF00535">
    <property type="entry name" value="Glycos_transf_2"/>
    <property type="match status" value="1"/>
</dbReference>
<dbReference type="EMBL" id="JBHSDI010000015">
    <property type="protein sequence ID" value="MFC4259721.1"/>
    <property type="molecule type" value="Genomic_DNA"/>
</dbReference>
<evidence type="ECO:0000256" key="3">
    <source>
        <dbReference type="ARBA" id="ARBA00022679"/>
    </source>
</evidence>
<evidence type="ECO:0000313" key="9">
    <source>
        <dbReference type="EMBL" id="MFC4259721.1"/>
    </source>
</evidence>
<dbReference type="InterPro" id="IPR029044">
    <property type="entry name" value="Nucleotide-diphossugar_trans"/>
</dbReference>
<protein>
    <submittedName>
        <fullName evidence="9">Glycosyltransferase family 2 protein</fullName>
        <ecNumber evidence="9">2.4.-.-</ecNumber>
    </submittedName>
</protein>
<dbReference type="InterPro" id="IPR001173">
    <property type="entry name" value="Glyco_trans_2-like"/>
</dbReference>
<dbReference type="InterPro" id="IPR050256">
    <property type="entry name" value="Glycosyltransferase_2"/>
</dbReference>
<dbReference type="SUPFAM" id="SSF53448">
    <property type="entry name" value="Nucleotide-diphospho-sugar transferases"/>
    <property type="match status" value="1"/>
</dbReference>
<dbReference type="Proteomes" id="UP001595798">
    <property type="component" value="Unassembled WGS sequence"/>
</dbReference>
<organism evidence="9 10">
    <name type="scientific">Marinobacter lacisalsi</name>
    <dbReference type="NCBI Taxonomy" id="475979"/>
    <lineage>
        <taxon>Bacteria</taxon>
        <taxon>Pseudomonadati</taxon>
        <taxon>Pseudomonadota</taxon>
        <taxon>Gammaproteobacteria</taxon>
        <taxon>Pseudomonadales</taxon>
        <taxon>Marinobacteraceae</taxon>
        <taxon>Marinobacter</taxon>
    </lineage>
</organism>
<reference evidence="10" key="1">
    <citation type="journal article" date="2019" name="Int. J. Syst. Evol. Microbiol.">
        <title>The Global Catalogue of Microorganisms (GCM) 10K type strain sequencing project: providing services to taxonomists for standard genome sequencing and annotation.</title>
        <authorList>
            <consortium name="The Broad Institute Genomics Platform"/>
            <consortium name="The Broad Institute Genome Sequencing Center for Infectious Disease"/>
            <person name="Wu L."/>
            <person name="Ma J."/>
        </authorList>
    </citation>
    <scope>NUCLEOTIDE SEQUENCE [LARGE SCALE GENOMIC DNA]</scope>
    <source>
        <strain evidence="10">CECT 7297</strain>
    </source>
</reference>
<comment type="subcellular location">
    <subcellularLocation>
        <location evidence="1">Membrane</location>
        <topology evidence="1">Multi-pass membrane protein</topology>
    </subcellularLocation>
</comment>